<accession>A0A553SQK0</accession>
<organism evidence="1">
    <name type="scientific">Niallia circulans</name>
    <name type="common">Bacillus circulans</name>
    <dbReference type="NCBI Taxonomy" id="1397"/>
    <lineage>
        <taxon>Bacteria</taxon>
        <taxon>Bacillati</taxon>
        <taxon>Bacillota</taxon>
        <taxon>Bacilli</taxon>
        <taxon>Bacillales</taxon>
        <taxon>Bacillaceae</taxon>
        <taxon>Niallia</taxon>
    </lineage>
</organism>
<proteinExistence type="predicted"/>
<keyword evidence="1" id="KW-0614">Plasmid</keyword>
<name>A0A553SQK0_NIACI</name>
<gene>
    <name evidence="1" type="ORF">CEQ21_07865</name>
</gene>
<geneLocation type="plasmid" evidence="1">
    <name>unnamed2</name>
</geneLocation>
<evidence type="ECO:0000313" key="1">
    <source>
        <dbReference type="EMBL" id="TRZ39275.1"/>
    </source>
</evidence>
<sequence>MILFLIGIIAIVTVSIYSMQSYRYNDLTNVLNEAANIALTKSLDNSTRAIEDKAAIVEPVFEEKFKNQFEKSNVKVNVKSYSFEYLKTSDGYLKAVKIKVTDDEDTVYQTTFVTDIVNG</sequence>
<dbReference type="EMBL" id="RIBP01000003">
    <property type="protein sequence ID" value="TRZ39275.1"/>
    <property type="molecule type" value="Genomic_DNA"/>
</dbReference>
<dbReference type="Proteomes" id="UP000319837">
    <property type="component" value="Plasmid unnamed2"/>
</dbReference>
<reference evidence="1" key="1">
    <citation type="submission" date="2018-10" db="EMBL/GenBank/DDBJ databases">
        <title>FDA dAtabase for Regulatory Grade micrObial Sequences (FDA-ARGOS): Supporting development and validation of Infectious Disease Dx tests.</title>
        <authorList>
            <person name="Minogue T."/>
            <person name="Wolcott M."/>
            <person name="Wasieloski L."/>
            <person name="Aguilar W."/>
            <person name="Moore D."/>
            <person name="Tallon L.J."/>
            <person name="Sadzewicz L."/>
            <person name="Sengamalay N."/>
            <person name="Ott S."/>
            <person name="Godinez A."/>
            <person name="Nagaraj S."/>
            <person name="Vavikolanu K."/>
            <person name="Vyas G."/>
            <person name="Nadendla S."/>
            <person name="Aluvathingal J."/>
            <person name="Sichtig H."/>
        </authorList>
    </citation>
    <scope>NUCLEOTIDE SEQUENCE</scope>
    <source>
        <strain evidence="1">FDAARGOS_343</strain>
        <plasmid evidence="1">unnamed2</plasmid>
    </source>
</reference>
<protein>
    <submittedName>
        <fullName evidence="1">Uncharacterized protein</fullName>
    </submittedName>
</protein>
<comment type="caution">
    <text evidence="1">The sequence shown here is derived from an EMBL/GenBank/DDBJ whole genome shotgun (WGS) entry which is preliminary data.</text>
</comment>
<dbReference type="AlphaFoldDB" id="A0A553SQK0"/>